<dbReference type="PROSITE" id="PS50011">
    <property type="entry name" value="PROTEIN_KINASE_DOM"/>
    <property type="match status" value="1"/>
</dbReference>
<dbReference type="Gene3D" id="2.60.200.20">
    <property type="match status" value="1"/>
</dbReference>
<dbReference type="RefSeq" id="WP_111317792.1">
    <property type="nucleotide sequence ID" value="NZ_BIFX01000001.1"/>
</dbReference>
<evidence type="ECO:0000256" key="3">
    <source>
        <dbReference type="ARBA" id="ARBA00022741"/>
    </source>
</evidence>
<keyword evidence="2" id="KW-0808">Transferase</keyword>
<dbReference type="SMART" id="SM00240">
    <property type="entry name" value="FHA"/>
    <property type="match status" value="1"/>
</dbReference>
<dbReference type="Pfam" id="PF00069">
    <property type="entry name" value="Pkinase"/>
    <property type="match status" value="1"/>
</dbReference>
<keyword evidence="3" id="KW-0547">Nucleotide-binding</keyword>
<evidence type="ECO:0000313" key="8">
    <source>
        <dbReference type="EMBL" id="PZW36021.1"/>
    </source>
</evidence>
<feature type="domain" description="Protein kinase" evidence="7">
    <location>
        <begin position="13"/>
        <end position="281"/>
    </location>
</feature>
<organism evidence="8 9">
    <name type="scientific">Thermosporothrix hazakensis</name>
    <dbReference type="NCBI Taxonomy" id="644383"/>
    <lineage>
        <taxon>Bacteria</taxon>
        <taxon>Bacillati</taxon>
        <taxon>Chloroflexota</taxon>
        <taxon>Ktedonobacteria</taxon>
        <taxon>Ktedonobacterales</taxon>
        <taxon>Thermosporotrichaceae</taxon>
        <taxon>Thermosporothrix</taxon>
    </lineage>
</organism>
<dbReference type="PROSITE" id="PS50006">
    <property type="entry name" value="FHA_DOMAIN"/>
    <property type="match status" value="1"/>
</dbReference>
<dbReference type="PANTHER" id="PTHR43289">
    <property type="entry name" value="MITOGEN-ACTIVATED PROTEIN KINASE KINASE KINASE 20-RELATED"/>
    <property type="match status" value="1"/>
</dbReference>
<reference evidence="8 9" key="1">
    <citation type="submission" date="2018-06" db="EMBL/GenBank/DDBJ databases">
        <title>Genomic Encyclopedia of Archaeal and Bacterial Type Strains, Phase II (KMG-II): from individual species to whole genera.</title>
        <authorList>
            <person name="Goeker M."/>
        </authorList>
    </citation>
    <scope>NUCLEOTIDE SEQUENCE [LARGE SCALE GENOMIC DNA]</scope>
    <source>
        <strain evidence="8 9">ATCC BAA-1881</strain>
    </source>
</reference>
<dbReference type="Proteomes" id="UP000248806">
    <property type="component" value="Unassembled WGS sequence"/>
</dbReference>
<protein>
    <recommendedName>
        <fullName evidence="1">non-specific serine/threonine protein kinase</fullName>
        <ecNumber evidence="1">2.7.11.1</ecNumber>
    </recommendedName>
</protein>
<sequence length="464" mass="52219">MVSRDNRTVGGVYRLGQLVQKNGVYAFYTAYNRNNNDVVGLWIVDFPPQMQPQAVQSLLQPLASRRALESPHVLRVYDWGIEGNRIYIATDPPRGMTLRYVMDNENVGIERSLSLAQQMVMGIKALHERGFVGLDLRPRLVTVDSMEVETIGIEDRVQLDDIGLRGLLKALGYGEPTSVEDLGAFDTRYASPEQIAGQPITVASDLYQAGLVLFELIAGRLPFVGQNMAETGILQTTGSIPRLRQYVHNAPAMLQDVLNYMLAKDPARRFSNATALLNALQNVKAQIQVNPVEIQNTILEPKQIGGFTREMKTFDSRVLPNEEALKNLGQPSGAMSVVSASEVYANLRYERDGKVLLRLPIRQKNVIVGRRDPKRGFTPDIDLTRLDPQMTVSRQHARIRFEETFFYIEDLKSRNKTRLGELTLAPLKAELVQHGDWICFGSVRLRFEIPGMSALKPEKREEEQ</sequence>
<evidence type="ECO:0000259" key="7">
    <source>
        <dbReference type="PROSITE" id="PS50011"/>
    </source>
</evidence>
<dbReference type="AlphaFoldDB" id="A0A326UDU4"/>
<dbReference type="OrthoDB" id="9814968at2"/>
<keyword evidence="8" id="KW-0723">Serine/threonine-protein kinase</keyword>
<keyword evidence="5" id="KW-0067">ATP-binding</keyword>
<dbReference type="Gene3D" id="1.10.510.10">
    <property type="entry name" value="Transferase(Phosphotransferase) domain 1"/>
    <property type="match status" value="1"/>
</dbReference>
<evidence type="ECO:0000259" key="6">
    <source>
        <dbReference type="PROSITE" id="PS50006"/>
    </source>
</evidence>
<dbReference type="InterPro" id="IPR000253">
    <property type="entry name" value="FHA_dom"/>
</dbReference>
<dbReference type="SUPFAM" id="SSF49879">
    <property type="entry name" value="SMAD/FHA domain"/>
    <property type="match status" value="1"/>
</dbReference>
<comment type="caution">
    <text evidence="8">The sequence shown here is derived from an EMBL/GenBank/DDBJ whole genome shotgun (WGS) entry which is preliminary data.</text>
</comment>
<dbReference type="PANTHER" id="PTHR43289:SF6">
    <property type="entry name" value="SERINE_THREONINE-PROTEIN KINASE NEKL-3"/>
    <property type="match status" value="1"/>
</dbReference>
<dbReference type="CDD" id="cd00060">
    <property type="entry name" value="FHA"/>
    <property type="match status" value="1"/>
</dbReference>
<dbReference type="GO" id="GO:0005524">
    <property type="term" value="F:ATP binding"/>
    <property type="evidence" value="ECO:0007669"/>
    <property type="project" value="UniProtKB-KW"/>
</dbReference>
<dbReference type="InterPro" id="IPR011009">
    <property type="entry name" value="Kinase-like_dom_sf"/>
</dbReference>
<evidence type="ECO:0000256" key="2">
    <source>
        <dbReference type="ARBA" id="ARBA00022679"/>
    </source>
</evidence>
<feature type="domain" description="FHA" evidence="6">
    <location>
        <begin position="366"/>
        <end position="424"/>
    </location>
</feature>
<dbReference type="EMBL" id="QKUF01000001">
    <property type="protein sequence ID" value="PZW36021.1"/>
    <property type="molecule type" value="Genomic_DNA"/>
</dbReference>
<gene>
    <name evidence="8" type="ORF">EI42_00191</name>
</gene>
<name>A0A326UDU4_THEHA</name>
<dbReference type="InterPro" id="IPR000719">
    <property type="entry name" value="Prot_kinase_dom"/>
</dbReference>
<evidence type="ECO:0000313" key="9">
    <source>
        <dbReference type="Proteomes" id="UP000248806"/>
    </source>
</evidence>
<evidence type="ECO:0000256" key="1">
    <source>
        <dbReference type="ARBA" id="ARBA00012513"/>
    </source>
</evidence>
<keyword evidence="9" id="KW-1185">Reference proteome</keyword>
<dbReference type="SMART" id="SM00220">
    <property type="entry name" value="S_TKc"/>
    <property type="match status" value="1"/>
</dbReference>
<evidence type="ECO:0000256" key="4">
    <source>
        <dbReference type="ARBA" id="ARBA00022777"/>
    </source>
</evidence>
<evidence type="ECO:0000256" key="5">
    <source>
        <dbReference type="ARBA" id="ARBA00022840"/>
    </source>
</evidence>
<dbReference type="GO" id="GO:0004674">
    <property type="term" value="F:protein serine/threonine kinase activity"/>
    <property type="evidence" value="ECO:0007669"/>
    <property type="project" value="UniProtKB-KW"/>
</dbReference>
<keyword evidence="4 8" id="KW-0418">Kinase</keyword>
<dbReference type="SUPFAM" id="SSF56112">
    <property type="entry name" value="Protein kinase-like (PK-like)"/>
    <property type="match status" value="1"/>
</dbReference>
<dbReference type="EC" id="2.7.11.1" evidence="1"/>
<proteinExistence type="predicted"/>
<dbReference type="Gene3D" id="3.30.200.20">
    <property type="entry name" value="Phosphorylase Kinase, domain 1"/>
    <property type="match status" value="1"/>
</dbReference>
<dbReference type="Pfam" id="PF00498">
    <property type="entry name" value="FHA"/>
    <property type="match status" value="1"/>
</dbReference>
<dbReference type="InterPro" id="IPR008984">
    <property type="entry name" value="SMAD_FHA_dom_sf"/>
</dbReference>
<accession>A0A326UDU4</accession>